<dbReference type="InterPro" id="IPR051614">
    <property type="entry name" value="UPF0045_domain"/>
</dbReference>
<dbReference type="Gene3D" id="3.30.70.930">
    <property type="match status" value="1"/>
</dbReference>
<proteinExistence type="inferred from homology"/>
<dbReference type="Pfam" id="PF01910">
    <property type="entry name" value="Thiamine_BP"/>
    <property type="match status" value="1"/>
</dbReference>
<dbReference type="PANTHER" id="PTHR33777">
    <property type="entry name" value="UPF0045 PROTEIN ECM15"/>
    <property type="match status" value="1"/>
</dbReference>
<dbReference type="PANTHER" id="PTHR33777:SF1">
    <property type="entry name" value="UPF0045 PROTEIN ECM15"/>
    <property type="match status" value="1"/>
</dbReference>
<accession>A0A133ZVU8</accession>
<dbReference type="Proteomes" id="UP000070355">
    <property type="component" value="Unassembled WGS sequence"/>
</dbReference>
<evidence type="ECO:0000313" key="4">
    <source>
        <dbReference type="Proteomes" id="UP000070355"/>
    </source>
</evidence>
<dbReference type="PATRIC" id="fig|1379.3.peg.1045"/>
<sequence length="135" mass="15185">MNSLRGNINISTAPDLGNASVGTPSLKTNLDPPYIVRRFFILINCSIALQILPLDNHDGRLKTIDKVIYFLQNKHSNVIITPFETVIEGEFNELMDTLKECFVLAGEDSKNIFANVKINYGDVLTINEKIDKFNQ</sequence>
<dbReference type="InterPro" id="IPR002767">
    <property type="entry name" value="Thiamine_BP"/>
</dbReference>
<name>A0A133ZVU8_9BACL</name>
<evidence type="ECO:0000313" key="3">
    <source>
        <dbReference type="EMBL" id="KXB59555.1"/>
    </source>
</evidence>
<dbReference type="AlphaFoldDB" id="A0A133ZVU8"/>
<dbReference type="STRING" id="1379.HMPREF3186_01060"/>
<dbReference type="EMBL" id="LSDC01000070">
    <property type="protein sequence ID" value="KXB59555.1"/>
    <property type="molecule type" value="Genomic_DNA"/>
</dbReference>
<comment type="caution">
    <text evidence="3">The sequence shown here is derived from an EMBL/GenBank/DDBJ whole genome shotgun (WGS) entry which is preliminary data.</text>
</comment>
<evidence type="ECO:0000256" key="1">
    <source>
        <dbReference type="ARBA" id="ARBA00010272"/>
    </source>
</evidence>
<dbReference type="InterPro" id="IPR029756">
    <property type="entry name" value="MTH1187/YkoF-like"/>
</dbReference>
<comment type="similarity">
    <text evidence="1">Belongs to the UPF0045 family.</text>
</comment>
<reference evidence="4" key="1">
    <citation type="submission" date="2016-01" db="EMBL/GenBank/DDBJ databases">
        <authorList>
            <person name="Mitreva M."/>
            <person name="Pepin K.H."/>
            <person name="Mihindukulasuriya K.A."/>
            <person name="Fulton R."/>
            <person name="Fronick C."/>
            <person name="O'Laughlin M."/>
            <person name="Miner T."/>
            <person name="Herter B."/>
            <person name="Rosa B.A."/>
            <person name="Cordes M."/>
            <person name="Tomlinson C."/>
            <person name="Wollam A."/>
            <person name="Palsikar V.B."/>
            <person name="Mardis E.R."/>
            <person name="Wilson R.K."/>
        </authorList>
    </citation>
    <scope>NUCLEOTIDE SEQUENCE [LARGE SCALE GENOMIC DNA]</scope>
    <source>
        <strain evidence="4">DNF01167</strain>
    </source>
</reference>
<dbReference type="GO" id="GO:0005829">
    <property type="term" value="C:cytosol"/>
    <property type="evidence" value="ECO:0007669"/>
    <property type="project" value="TreeGrafter"/>
</dbReference>
<protein>
    <recommendedName>
        <fullName evidence="2">Thiamine-binding protein domain-containing protein</fullName>
    </recommendedName>
</protein>
<organism evidence="3 4">
    <name type="scientific">Gemella haemolysans</name>
    <dbReference type="NCBI Taxonomy" id="1379"/>
    <lineage>
        <taxon>Bacteria</taxon>
        <taxon>Bacillati</taxon>
        <taxon>Bacillota</taxon>
        <taxon>Bacilli</taxon>
        <taxon>Bacillales</taxon>
        <taxon>Gemellaceae</taxon>
        <taxon>Gemella</taxon>
    </lineage>
</organism>
<dbReference type="SUPFAM" id="SSF89957">
    <property type="entry name" value="MTH1187/YkoF-like"/>
    <property type="match status" value="1"/>
</dbReference>
<feature type="domain" description="Thiamine-binding protein" evidence="2">
    <location>
        <begin position="48"/>
        <end position="132"/>
    </location>
</feature>
<gene>
    <name evidence="3" type="ORF">HMPREF3186_01060</name>
</gene>
<evidence type="ECO:0000259" key="2">
    <source>
        <dbReference type="Pfam" id="PF01910"/>
    </source>
</evidence>